<evidence type="ECO:0000256" key="3">
    <source>
        <dbReference type="ARBA" id="ARBA00030932"/>
    </source>
</evidence>
<dbReference type="EMBL" id="KN822986">
    <property type="protein sequence ID" value="KIO29176.1"/>
    <property type="molecule type" value="Genomic_DNA"/>
</dbReference>
<proteinExistence type="predicted"/>
<protein>
    <recommendedName>
        <fullName evidence="1">Nucleolar protein 9</fullName>
    </recommendedName>
    <alternativeName>
        <fullName evidence="3 4">Pumilio domain-containing protein NOP9</fullName>
    </alternativeName>
</protein>
<dbReference type="GO" id="GO:0003723">
    <property type="term" value="F:RNA binding"/>
    <property type="evidence" value="ECO:0007669"/>
    <property type="project" value="InterPro"/>
</dbReference>
<dbReference type="HOGENOM" id="CLU_008720_0_0_1"/>
<evidence type="ECO:0000256" key="1">
    <source>
        <dbReference type="ARBA" id="ARBA00016427"/>
    </source>
</evidence>
<feature type="region of interest" description="Disordered" evidence="5">
    <location>
        <begin position="659"/>
        <end position="697"/>
    </location>
</feature>
<dbReference type="OrthoDB" id="392571at2759"/>
<dbReference type="GO" id="GO:0005730">
    <property type="term" value="C:nucleolus"/>
    <property type="evidence" value="ECO:0007669"/>
    <property type="project" value="TreeGrafter"/>
</dbReference>
<accession>A0A0C3QMP2</accession>
<name>A0A0C3QMP2_9AGAM</name>
<evidence type="ECO:0000256" key="2">
    <source>
        <dbReference type="ARBA" id="ARBA00022737"/>
    </source>
</evidence>
<evidence type="ECO:0000313" key="7">
    <source>
        <dbReference type="Proteomes" id="UP000054248"/>
    </source>
</evidence>
<reference evidence="6 7" key="1">
    <citation type="submission" date="2014-04" db="EMBL/GenBank/DDBJ databases">
        <authorList>
            <consortium name="DOE Joint Genome Institute"/>
            <person name="Kuo A."/>
            <person name="Girlanda M."/>
            <person name="Perotto S."/>
            <person name="Kohler A."/>
            <person name="Nagy L.G."/>
            <person name="Floudas D."/>
            <person name="Copeland A."/>
            <person name="Barry K.W."/>
            <person name="Cichocki N."/>
            <person name="Veneault-Fourrey C."/>
            <person name="LaButti K."/>
            <person name="Lindquist E.A."/>
            <person name="Lipzen A."/>
            <person name="Lundell T."/>
            <person name="Morin E."/>
            <person name="Murat C."/>
            <person name="Sun H."/>
            <person name="Tunlid A."/>
            <person name="Henrissat B."/>
            <person name="Grigoriev I.V."/>
            <person name="Hibbett D.S."/>
            <person name="Martin F."/>
            <person name="Nordberg H.P."/>
            <person name="Cantor M.N."/>
            <person name="Hua S.X."/>
        </authorList>
    </citation>
    <scope>NUCLEOTIDE SEQUENCE [LARGE SCALE GENOMIC DNA]</scope>
    <source>
        <strain evidence="6 7">MUT 4182</strain>
    </source>
</reference>
<evidence type="ECO:0000313" key="6">
    <source>
        <dbReference type="EMBL" id="KIO29176.1"/>
    </source>
</evidence>
<dbReference type="GO" id="GO:0030686">
    <property type="term" value="C:90S preribosome"/>
    <property type="evidence" value="ECO:0007669"/>
    <property type="project" value="TreeGrafter"/>
</dbReference>
<dbReference type="GO" id="GO:0000480">
    <property type="term" value="P:endonucleolytic cleavage in 5'-ETS of tricistronic rRNA transcript (SSU-rRNA, 5.8S rRNA, LSU-rRNA)"/>
    <property type="evidence" value="ECO:0007669"/>
    <property type="project" value="TreeGrafter"/>
</dbReference>
<dbReference type="GO" id="GO:0000056">
    <property type="term" value="P:ribosomal small subunit export from nucleus"/>
    <property type="evidence" value="ECO:0007669"/>
    <property type="project" value="TreeGrafter"/>
</dbReference>
<dbReference type="PANTHER" id="PTHR13102">
    <property type="entry name" value="NUCLEOLAR PROTEIN 9"/>
    <property type="match status" value="1"/>
</dbReference>
<dbReference type="InterPro" id="IPR011989">
    <property type="entry name" value="ARM-like"/>
</dbReference>
<feature type="region of interest" description="Disordered" evidence="5">
    <location>
        <begin position="486"/>
        <end position="522"/>
    </location>
</feature>
<dbReference type="SUPFAM" id="SSF48371">
    <property type="entry name" value="ARM repeat"/>
    <property type="match status" value="2"/>
</dbReference>
<dbReference type="Gene3D" id="1.25.10.10">
    <property type="entry name" value="Leucine-rich Repeat Variant"/>
    <property type="match status" value="3"/>
</dbReference>
<sequence>MPKIDKEKRQRGKKHKKPKDEEPAPEEPLAGPSWIAPQPAVQELDQPFGAVDPDLKAYLRSVDLKLNEWRDTAWDVQLTQDELQGEHQPQLGLFLDATVTELKGKELVLATDPESSKILERISHLVDHGAKRALLRALSGSYSTLVKHRFSSHVCQTFLKVAAESLQDEAMDDDTSQPESGSDLSIVQLLVSAGKEILPICPSLLSDLFATHVLSDLLLILSARSWADIEALREQTSEWRTSKATRRKHHRIQQQNNYGSTIEDTSNPIPEEFAHISKQFADKIICEISSEDLRQCAFDQVASSSLQALLKIDLTLGKPKTRGRLLELLLPGLTSGSAPSPQVIALFGSMARDKVASHVVEIIVAHAPDSTFRTIWKSCLVSSLADLVNDPLANFSIATATSRLNESELSDVLKLSHEAWVETVAKCRTGPLKAVIDRAATLGALEAAVVQIVSKAFGAENSADRSMLINRILTLQPDEAIEADSRLVNPDPQPSMYPNRVKMRGYGPKRSEHPNASKSSEPTVQGALILQSMLRLSDPHNAVICEGIDSMAVEARVSLSRSPIASRVLDAMVDSPSVSAKAKRKLISSFIGQYHILADDKLGSRVAENLYKAGDPFLRERVARSLFEHEQSLRQSMYGRFLLNHVNIPLLKRSPEEWKRAQAKSMHEAASMASSTSGKRKRNGDEIDEVFQASKKR</sequence>
<evidence type="ECO:0000256" key="5">
    <source>
        <dbReference type="SAM" id="MobiDB-lite"/>
    </source>
</evidence>
<keyword evidence="2" id="KW-0677">Repeat</keyword>
<dbReference type="STRING" id="1051891.A0A0C3QMP2"/>
<reference evidence="7" key="2">
    <citation type="submission" date="2015-01" db="EMBL/GenBank/DDBJ databases">
        <title>Evolutionary Origins and Diversification of the Mycorrhizal Mutualists.</title>
        <authorList>
            <consortium name="DOE Joint Genome Institute"/>
            <consortium name="Mycorrhizal Genomics Consortium"/>
            <person name="Kohler A."/>
            <person name="Kuo A."/>
            <person name="Nagy L.G."/>
            <person name="Floudas D."/>
            <person name="Copeland A."/>
            <person name="Barry K.W."/>
            <person name="Cichocki N."/>
            <person name="Veneault-Fourrey C."/>
            <person name="LaButti K."/>
            <person name="Lindquist E.A."/>
            <person name="Lipzen A."/>
            <person name="Lundell T."/>
            <person name="Morin E."/>
            <person name="Murat C."/>
            <person name="Riley R."/>
            <person name="Ohm R."/>
            <person name="Sun H."/>
            <person name="Tunlid A."/>
            <person name="Henrissat B."/>
            <person name="Grigoriev I.V."/>
            <person name="Hibbett D.S."/>
            <person name="Martin F."/>
        </authorList>
    </citation>
    <scope>NUCLEOTIDE SEQUENCE [LARGE SCALE GENOMIC DNA]</scope>
    <source>
        <strain evidence="7">MUT 4182</strain>
    </source>
</reference>
<dbReference type="InterPro" id="IPR001313">
    <property type="entry name" value="Pumilio_RNA-bd_rpt"/>
</dbReference>
<dbReference type="AlphaFoldDB" id="A0A0C3QMP2"/>
<dbReference type="GO" id="GO:0030688">
    <property type="term" value="C:preribosome, small subunit precursor"/>
    <property type="evidence" value="ECO:0007669"/>
    <property type="project" value="TreeGrafter"/>
</dbReference>
<dbReference type="InterPro" id="IPR040000">
    <property type="entry name" value="NOP9"/>
</dbReference>
<dbReference type="PANTHER" id="PTHR13102:SF0">
    <property type="entry name" value="NUCLEOLAR PROTEIN 9"/>
    <property type="match status" value="1"/>
</dbReference>
<evidence type="ECO:0000256" key="4">
    <source>
        <dbReference type="ARBA" id="ARBA00031929"/>
    </source>
</evidence>
<dbReference type="GO" id="GO:0000472">
    <property type="term" value="P:endonucleolytic cleavage to generate mature 5'-end of SSU-rRNA from (SSU-rRNA, 5.8S rRNA, LSU-rRNA)"/>
    <property type="evidence" value="ECO:0007669"/>
    <property type="project" value="TreeGrafter"/>
</dbReference>
<feature type="region of interest" description="Disordered" evidence="5">
    <location>
        <begin position="1"/>
        <end position="38"/>
    </location>
</feature>
<dbReference type="Pfam" id="PF22493">
    <property type="entry name" value="PUF_NOP9"/>
    <property type="match status" value="1"/>
</dbReference>
<dbReference type="InterPro" id="IPR016024">
    <property type="entry name" value="ARM-type_fold"/>
</dbReference>
<dbReference type="Proteomes" id="UP000054248">
    <property type="component" value="Unassembled WGS sequence"/>
</dbReference>
<dbReference type="GO" id="GO:0000447">
    <property type="term" value="P:endonucleolytic cleavage in ITS1 to separate SSU-rRNA from 5.8S rRNA and LSU-rRNA from tricistronic rRNA transcript (SSU-rRNA, 5.8S rRNA, LSU-rRNA)"/>
    <property type="evidence" value="ECO:0007669"/>
    <property type="project" value="TreeGrafter"/>
</dbReference>
<keyword evidence="7" id="KW-1185">Reference proteome</keyword>
<gene>
    <name evidence="6" type="ORF">M407DRAFT_21744</name>
</gene>
<dbReference type="SMART" id="SM00025">
    <property type="entry name" value="Pumilio"/>
    <property type="match status" value="6"/>
</dbReference>
<organism evidence="6 7">
    <name type="scientific">Tulasnella calospora MUT 4182</name>
    <dbReference type="NCBI Taxonomy" id="1051891"/>
    <lineage>
        <taxon>Eukaryota</taxon>
        <taxon>Fungi</taxon>
        <taxon>Dikarya</taxon>
        <taxon>Basidiomycota</taxon>
        <taxon>Agaricomycotina</taxon>
        <taxon>Agaricomycetes</taxon>
        <taxon>Cantharellales</taxon>
        <taxon>Tulasnellaceae</taxon>
        <taxon>Tulasnella</taxon>
    </lineage>
</organism>